<dbReference type="Proteomes" id="UP000235145">
    <property type="component" value="Unassembled WGS sequence"/>
</dbReference>
<protein>
    <submittedName>
        <fullName evidence="1">Uncharacterized protein</fullName>
    </submittedName>
</protein>
<name>A0A9R1X3K6_LACSA</name>
<proteinExistence type="predicted"/>
<evidence type="ECO:0000313" key="2">
    <source>
        <dbReference type="Proteomes" id="UP000235145"/>
    </source>
</evidence>
<organism evidence="1 2">
    <name type="scientific">Lactuca sativa</name>
    <name type="common">Garden lettuce</name>
    <dbReference type="NCBI Taxonomy" id="4236"/>
    <lineage>
        <taxon>Eukaryota</taxon>
        <taxon>Viridiplantae</taxon>
        <taxon>Streptophyta</taxon>
        <taxon>Embryophyta</taxon>
        <taxon>Tracheophyta</taxon>
        <taxon>Spermatophyta</taxon>
        <taxon>Magnoliopsida</taxon>
        <taxon>eudicotyledons</taxon>
        <taxon>Gunneridae</taxon>
        <taxon>Pentapetalae</taxon>
        <taxon>asterids</taxon>
        <taxon>campanulids</taxon>
        <taxon>Asterales</taxon>
        <taxon>Asteraceae</taxon>
        <taxon>Cichorioideae</taxon>
        <taxon>Cichorieae</taxon>
        <taxon>Lactucinae</taxon>
        <taxon>Lactuca</taxon>
    </lineage>
</organism>
<dbReference type="EMBL" id="NBSK02000007">
    <property type="protein sequence ID" value="KAJ0197931.1"/>
    <property type="molecule type" value="Genomic_DNA"/>
</dbReference>
<reference evidence="1 2" key="1">
    <citation type="journal article" date="2017" name="Nat. Commun.">
        <title>Genome assembly with in vitro proximity ligation data and whole-genome triplication in lettuce.</title>
        <authorList>
            <person name="Reyes-Chin-Wo S."/>
            <person name="Wang Z."/>
            <person name="Yang X."/>
            <person name="Kozik A."/>
            <person name="Arikit S."/>
            <person name="Song C."/>
            <person name="Xia L."/>
            <person name="Froenicke L."/>
            <person name="Lavelle D.O."/>
            <person name="Truco M.J."/>
            <person name="Xia R."/>
            <person name="Zhu S."/>
            <person name="Xu C."/>
            <person name="Xu H."/>
            <person name="Xu X."/>
            <person name="Cox K."/>
            <person name="Korf I."/>
            <person name="Meyers B.C."/>
            <person name="Michelmore R.W."/>
        </authorList>
    </citation>
    <scope>NUCLEOTIDE SEQUENCE [LARGE SCALE GENOMIC DNA]</scope>
    <source>
        <strain evidence="2">cv. Salinas</strain>
        <tissue evidence="1">Seedlings</tissue>
    </source>
</reference>
<keyword evidence="2" id="KW-1185">Reference proteome</keyword>
<dbReference type="AlphaFoldDB" id="A0A9R1X3K6"/>
<comment type="caution">
    <text evidence="1">The sequence shown here is derived from an EMBL/GenBank/DDBJ whole genome shotgun (WGS) entry which is preliminary data.</text>
</comment>
<accession>A0A9R1X3K6</accession>
<sequence length="100" mass="11116">MITMLFVPYMDVLIADSKVMCSMENKSSSPKPMNGEGLYNKLAKIKESDVEQISTGKGGKIKKRKIHQKSSVLKMLSKKKPHIGRNLIYGMNVLSIGCTI</sequence>
<gene>
    <name evidence="1" type="ORF">LSAT_V11C700349350</name>
</gene>
<evidence type="ECO:0000313" key="1">
    <source>
        <dbReference type="EMBL" id="KAJ0197931.1"/>
    </source>
</evidence>